<accession>A0A854QFG4</accession>
<keyword evidence="2" id="KW-0548">Nucleotidyltransferase</keyword>
<dbReference type="GO" id="GO:0003964">
    <property type="term" value="F:RNA-directed DNA polymerase activity"/>
    <property type="evidence" value="ECO:0007669"/>
    <property type="project" value="UniProtKB-KW"/>
</dbReference>
<dbReference type="PANTHER" id="PTHR37984">
    <property type="entry name" value="PROTEIN CBG26694"/>
    <property type="match status" value="1"/>
</dbReference>
<dbReference type="Proteomes" id="UP000199727">
    <property type="component" value="Unassembled WGS sequence"/>
</dbReference>
<organism evidence="8 9">
    <name type="scientific">Cryptococcus neoformans Tu259-1</name>
    <dbReference type="NCBI Taxonomy" id="1230072"/>
    <lineage>
        <taxon>Eukaryota</taxon>
        <taxon>Fungi</taxon>
        <taxon>Dikarya</taxon>
        <taxon>Basidiomycota</taxon>
        <taxon>Agaricomycotina</taxon>
        <taxon>Tremellomycetes</taxon>
        <taxon>Tremellales</taxon>
        <taxon>Cryptococcaceae</taxon>
        <taxon>Cryptococcus</taxon>
        <taxon>Cryptococcus neoformans species complex</taxon>
    </lineage>
</organism>
<dbReference type="InterPro" id="IPR043502">
    <property type="entry name" value="DNA/RNA_pol_sf"/>
</dbReference>
<evidence type="ECO:0000256" key="3">
    <source>
        <dbReference type="ARBA" id="ARBA00022722"/>
    </source>
</evidence>
<dbReference type="EMBL" id="AMKT01000037">
    <property type="protein sequence ID" value="OXG23076.1"/>
    <property type="molecule type" value="Genomic_DNA"/>
</dbReference>
<keyword evidence="5" id="KW-0378">Hydrolase</keyword>
<dbReference type="AlphaFoldDB" id="A0A854QFG4"/>
<protein>
    <recommendedName>
        <fullName evidence="7">Reverse transcriptase RNase H-like domain-containing protein</fullName>
    </recommendedName>
</protein>
<feature type="domain" description="Reverse transcriptase RNase H-like" evidence="7">
    <location>
        <begin position="34"/>
        <end position="120"/>
    </location>
</feature>
<gene>
    <name evidence="8" type="ORF">C361_02842</name>
</gene>
<dbReference type="CDD" id="cd09274">
    <property type="entry name" value="RNase_HI_RT_Ty3"/>
    <property type="match status" value="1"/>
</dbReference>
<evidence type="ECO:0000256" key="5">
    <source>
        <dbReference type="ARBA" id="ARBA00022801"/>
    </source>
</evidence>
<keyword evidence="1" id="KW-0808">Transferase</keyword>
<dbReference type="SUPFAM" id="SSF56672">
    <property type="entry name" value="DNA/RNA polymerases"/>
    <property type="match status" value="1"/>
</dbReference>
<dbReference type="Pfam" id="PF17917">
    <property type="entry name" value="RT_RNaseH"/>
    <property type="match status" value="1"/>
</dbReference>
<dbReference type="InterPro" id="IPR041373">
    <property type="entry name" value="RT_RNaseH"/>
</dbReference>
<comment type="caution">
    <text evidence="8">The sequence shown here is derived from an EMBL/GenBank/DDBJ whole genome shotgun (WGS) entry which is preliminary data.</text>
</comment>
<evidence type="ECO:0000259" key="7">
    <source>
        <dbReference type="Pfam" id="PF17917"/>
    </source>
</evidence>
<name>A0A854QFG4_CRYNE</name>
<proteinExistence type="predicted"/>
<dbReference type="GO" id="GO:0016787">
    <property type="term" value="F:hydrolase activity"/>
    <property type="evidence" value="ECO:0007669"/>
    <property type="project" value="UniProtKB-KW"/>
</dbReference>
<evidence type="ECO:0000313" key="8">
    <source>
        <dbReference type="EMBL" id="OXG23076.1"/>
    </source>
</evidence>
<evidence type="ECO:0000256" key="6">
    <source>
        <dbReference type="ARBA" id="ARBA00022918"/>
    </source>
</evidence>
<sequence length="127" mass="14752">MHDYWPSHYRRRLRAASTLTPLQRWRVAVKASTLKVFLTTDASKVGMGAWIGVGTTKENAQRVAYDSRSFNSAQRNYSMREREFLAIVHSLDQWRPFLYGIPVYAFTDHFTLKWFLGQGNLCPNFSS</sequence>
<evidence type="ECO:0000313" key="9">
    <source>
        <dbReference type="Proteomes" id="UP000199727"/>
    </source>
</evidence>
<reference evidence="8 9" key="1">
    <citation type="submission" date="2017-06" db="EMBL/GenBank/DDBJ databases">
        <title>Global population genomics of the pathogenic fungus Cryptococcus neoformans var. grubii.</title>
        <authorList>
            <person name="Cuomo C."/>
            <person name="Litvintseva A."/>
            <person name="Chen Y."/>
            <person name="Young S."/>
            <person name="Zeng Q."/>
            <person name="Chapman S."/>
            <person name="Gujja S."/>
            <person name="Saif S."/>
            <person name="Birren B."/>
        </authorList>
    </citation>
    <scope>NUCLEOTIDE SEQUENCE [LARGE SCALE GENOMIC DNA]</scope>
    <source>
        <strain evidence="8 9">Tu259-1</strain>
    </source>
</reference>
<evidence type="ECO:0000256" key="4">
    <source>
        <dbReference type="ARBA" id="ARBA00022759"/>
    </source>
</evidence>
<keyword evidence="6" id="KW-0695">RNA-directed DNA polymerase</keyword>
<dbReference type="GO" id="GO:0004519">
    <property type="term" value="F:endonuclease activity"/>
    <property type="evidence" value="ECO:0007669"/>
    <property type="project" value="UniProtKB-KW"/>
</dbReference>
<dbReference type="InterPro" id="IPR050951">
    <property type="entry name" value="Retrovirus_Pol_polyprotein"/>
</dbReference>
<keyword evidence="3" id="KW-0540">Nuclease</keyword>
<dbReference type="PANTHER" id="PTHR37984:SF5">
    <property type="entry name" value="PROTEIN NYNRIN-LIKE"/>
    <property type="match status" value="1"/>
</dbReference>
<evidence type="ECO:0000256" key="2">
    <source>
        <dbReference type="ARBA" id="ARBA00022695"/>
    </source>
</evidence>
<evidence type="ECO:0000256" key="1">
    <source>
        <dbReference type="ARBA" id="ARBA00022679"/>
    </source>
</evidence>
<keyword evidence="4" id="KW-0255">Endonuclease</keyword>